<evidence type="ECO:0000313" key="2">
    <source>
        <dbReference type="Proteomes" id="UP000663722"/>
    </source>
</evidence>
<gene>
    <name evidence="1" type="ORF">dnm_013200</name>
</gene>
<evidence type="ECO:0000313" key="1">
    <source>
        <dbReference type="EMBL" id="QTA85315.1"/>
    </source>
</evidence>
<sequence>MEARFEKHPRLPSEKIEQATPNSLETRKMFSVPMSKKFVFLHK</sequence>
<dbReference type="EMBL" id="CP061800">
    <property type="protein sequence ID" value="QTA85315.1"/>
    <property type="molecule type" value="Genomic_DNA"/>
</dbReference>
<name>A0A975BHV1_9BACT</name>
<keyword evidence="2" id="KW-1185">Reference proteome</keyword>
<dbReference type="KEGG" id="dmm:dnm_013200"/>
<proteinExistence type="predicted"/>
<dbReference type="Proteomes" id="UP000663722">
    <property type="component" value="Chromosome"/>
</dbReference>
<protein>
    <submittedName>
        <fullName evidence="1">Uncharacterized protein</fullName>
    </submittedName>
</protein>
<organism evidence="1 2">
    <name type="scientific">Desulfonema magnum</name>
    <dbReference type="NCBI Taxonomy" id="45655"/>
    <lineage>
        <taxon>Bacteria</taxon>
        <taxon>Pseudomonadati</taxon>
        <taxon>Thermodesulfobacteriota</taxon>
        <taxon>Desulfobacteria</taxon>
        <taxon>Desulfobacterales</taxon>
        <taxon>Desulfococcaceae</taxon>
        <taxon>Desulfonema</taxon>
    </lineage>
</organism>
<dbReference type="AlphaFoldDB" id="A0A975BHV1"/>
<accession>A0A975BHV1</accession>
<reference evidence="1" key="1">
    <citation type="journal article" date="2021" name="Microb. Physiol.">
        <title>Proteogenomic Insights into the Physiology of Marine, Sulfate-Reducing, Filamentous Desulfonema limicola and Desulfonema magnum.</title>
        <authorList>
            <person name="Schnaars V."/>
            <person name="Wohlbrand L."/>
            <person name="Scheve S."/>
            <person name="Hinrichs C."/>
            <person name="Reinhardt R."/>
            <person name="Rabus R."/>
        </authorList>
    </citation>
    <scope>NUCLEOTIDE SEQUENCE</scope>
    <source>
        <strain evidence="1">4be13</strain>
    </source>
</reference>